<dbReference type="PRINTS" id="PR00081">
    <property type="entry name" value="GDHRDH"/>
</dbReference>
<dbReference type="Gene3D" id="3.40.50.720">
    <property type="entry name" value="NAD(P)-binding Rossmann-like Domain"/>
    <property type="match status" value="1"/>
</dbReference>
<dbReference type="Proteomes" id="UP000887566">
    <property type="component" value="Unplaced"/>
</dbReference>
<evidence type="ECO:0000313" key="6">
    <source>
        <dbReference type="WBParaSite" id="PSAMB.scaffold2755size21458.g18964.t1"/>
    </source>
</evidence>
<keyword evidence="5" id="KW-1185">Reference proteome</keyword>
<keyword evidence="2" id="KW-0521">NADP</keyword>
<reference evidence="6" key="1">
    <citation type="submission" date="2022-11" db="UniProtKB">
        <authorList>
            <consortium name="WormBaseParasite"/>
        </authorList>
    </citation>
    <scope>IDENTIFICATION</scope>
</reference>
<evidence type="ECO:0000256" key="1">
    <source>
        <dbReference type="ARBA" id="ARBA00006484"/>
    </source>
</evidence>
<feature type="region of interest" description="Disordered" evidence="4">
    <location>
        <begin position="1"/>
        <end position="20"/>
    </location>
</feature>
<keyword evidence="3" id="KW-0560">Oxidoreductase</keyword>
<dbReference type="AlphaFoldDB" id="A0A914VYN8"/>
<organism evidence="5 6">
    <name type="scientific">Plectus sambesii</name>
    <dbReference type="NCBI Taxonomy" id="2011161"/>
    <lineage>
        <taxon>Eukaryota</taxon>
        <taxon>Metazoa</taxon>
        <taxon>Ecdysozoa</taxon>
        <taxon>Nematoda</taxon>
        <taxon>Chromadorea</taxon>
        <taxon>Plectida</taxon>
        <taxon>Plectina</taxon>
        <taxon>Plectoidea</taxon>
        <taxon>Plectidae</taxon>
        <taxon>Plectus</taxon>
    </lineage>
</organism>
<dbReference type="WBParaSite" id="PSAMB.scaffold2755size21458.g18964.t1">
    <property type="protein sequence ID" value="PSAMB.scaffold2755size21458.g18964.t1"/>
    <property type="gene ID" value="PSAMB.scaffold2755size21458.g18964"/>
</dbReference>
<sequence>MGSVPSKKISDDEVEPEPRGDRYRRFNVRSTTEDVLKYIDLAGKTVLITGTSSGIGREIARALASHGAHVVMANRNIPESEKLRDEILSTKPDGKVDILPVDLSSLINVKAAAYEFLSKGWPLHILILNAGVLSPLIKSTVDSIETCFAINHVAHFYLTQLLIAKLRESAPSRVVVIASNSHAYTKISPSLSVDEKMQILVPTARAKEPKPALFYSYSKLCNVLFAFALHRREHSNGINTYAVHPGTMTGTGILRHQGAIGKAMNFVAKPWGKTLKQGAATVVYCAADPELSNISGRYFESCWDDEKYHEVALTRDEALQDALWQHTEKLLDKFSVHGE</sequence>
<dbReference type="Pfam" id="PF00106">
    <property type="entry name" value="adh_short"/>
    <property type="match status" value="1"/>
</dbReference>
<dbReference type="InterPro" id="IPR002347">
    <property type="entry name" value="SDR_fam"/>
</dbReference>
<dbReference type="CDD" id="cd05327">
    <property type="entry name" value="retinol-DH_like_SDR_c_like"/>
    <property type="match status" value="1"/>
</dbReference>
<evidence type="ECO:0000256" key="3">
    <source>
        <dbReference type="ARBA" id="ARBA00023002"/>
    </source>
</evidence>
<dbReference type="PANTHER" id="PTHR24320:SF282">
    <property type="entry name" value="WW DOMAIN-CONTAINING OXIDOREDUCTASE"/>
    <property type="match status" value="1"/>
</dbReference>
<proteinExistence type="inferred from homology"/>
<evidence type="ECO:0000313" key="5">
    <source>
        <dbReference type="Proteomes" id="UP000887566"/>
    </source>
</evidence>
<evidence type="ECO:0000256" key="4">
    <source>
        <dbReference type="SAM" id="MobiDB-lite"/>
    </source>
</evidence>
<name>A0A914VYN8_9BILA</name>
<dbReference type="InterPro" id="IPR036291">
    <property type="entry name" value="NAD(P)-bd_dom_sf"/>
</dbReference>
<feature type="compositionally biased region" description="Basic and acidic residues" evidence="4">
    <location>
        <begin position="8"/>
        <end position="20"/>
    </location>
</feature>
<accession>A0A914VYN8</accession>
<dbReference type="GO" id="GO:0016491">
    <property type="term" value="F:oxidoreductase activity"/>
    <property type="evidence" value="ECO:0007669"/>
    <property type="project" value="UniProtKB-KW"/>
</dbReference>
<dbReference type="SUPFAM" id="SSF51735">
    <property type="entry name" value="NAD(P)-binding Rossmann-fold domains"/>
    <property type="match status" value="1"/>
</dbReference>
<protein>
    <submittedName>
        <fullName evidence="6">WW domain-containing oxidoreductase</fullName>
    </submittedName>
</protein>
<dbReference type="PANTHER" id="PTHR24320">
    <property type="entry name" value="RETINOL DEHYDROGENASE"/>
    <property type="match status" value="1"/>
</dbReference>
<evidence type="ECO:0000256" key="2">
    <source>
        <dbReference type="ARBA" id="ARBA00022857"/>
    </source>
</evidence>
<comment type="similarity">
    <text evidence="1">Belongs to the short-chain dehydrogenases/reductases (SDR) family.</text>
</comment>